<feature type="transmembrane region" description="Helical" evidence="1">
    <location>
        <begin position="6"/>
        <end position="30"/>
    </location>
</feature>
<dbReference type="eggNOG" id="ENOG50332HT">
    <property type="taxonomic scope" value="Bacteria"/>
</dbReference>
<keyword evidence="1" id="KW-0472">Membrane</keyword>
<sequence>MVALIITLKIILYVVLTIVALVLLIVFVPFKYYAEGAKYEITAVKGYANWLFGAVAIRFSYSTQNGFNTKFSLFGIKKSFKKKNESKSVKQDRESKAKESKKKPAYSYFTYEVFMQGLKSVFKILNHFKPRKFKIDAKVGFEDPMYTGLLCAISNTLFESFNKDSIRIRTNFEDEMLEGSFLIGGGIQIFYLILVGIEFVFTKPFKSILFKNIKFKIKRRLKKWPIVSILVKA</sequence>
<evidence type="ECO:0008006" key="4">
    <source>
        <dbReference type="Google" id="ProtNLM"/>
    </source>
</evidence>
<feature type="transmembrane region" description="Helical" evidence="1">
    <location>
        <begin position="181"/>
        <end position="201"/>
    </location>
</feature>
<dbReference type="InterPro" id="IPR021338">
    <property type="entry name" value="DUF2953"/>
</dbReference>
<dbReference type="STRING" id="588581.Cpap_2046"/>
<protein>
    <recommendedName>
        <fullName evidence="4">DUF2953 domain-containing protein</fullName>
    </recommendedName>
</protein>
<keyword evidence="3" id="KW-1185">Reference proteome</keyword>
<evidence type="ECO:0000313" key="3">
    <source>
        <dbReference type="Proteomes" id="UP000003860"/>
    </source>
</evidence>
<accession>F1TE17</accession>
<dbReference type="AlphaFoldDB" id="F1TE17"/>
<keyword evidence="1" id="KW-0812">Transmembrane</keyword>
<dbReference type="OrthoDB" id="1739345at2"/>
<keyword evidence="1" id="KW-1133">Transmembrane helix</keyword>
<dbReference type="Proteomes" id="UP000003860">
    <property type="component" value="Unassembled WGS sequence"/>
</dbReference>
<evidence type="ECO:0000313" key="2">
    <source>
        <dbReference type="EMBL" id="EGD47463.1"/>
    </source>
</evidence>
<gene>
    <name evidence="2" type="ORF">Cpap_2046</name>
</gene>
<comment type="caution">
    <text evidence="2">The sequence shown here is derived from an EMBL/GenBank/DDBJ whole genome shotgun (WGS) entry which is preliminary data.</text>
</comment>
<dbReference type="EMBL" id="ACXX02000008">
    <property type="protein sequence ID" value="EGD47463.1"/>
    <property type="molecule type" value="Genomic_DNA"/>
</dbReference>
<organism evidence="2 3">
    <name type="scientific">Ruminiclostridium papyrosolvens DSM 2782</name>
    <dbReference type="NCBI Taxonomy" id="588581"/>
    <lineage>
        <taxon>Bacteria</taxon>
        <taxon>Bacillati</taxon>
        <taxon>Bacillota</taxon>
        <taxon>Clostridia</taxon>
        <taxon>Eubacteriales</taxon>
        <taxon>Oscillospiraceae</taxon>
        <taxon>Ruminiclostridium</taxon>
    </lineage>
</organism>
<proteinExistence type="predicted"/>
<evidence type="ECO:0000256" key="1">
    <source>
        <dbReference type="SAM" id="Phobius"/>
    </source>
</evidence>
<reference evidence="2" key="1">
    <citation type="submission" date="2009-07" db="EMBL/GenBank/DDBJ databases">
        <authorList>
            <consortium name="US DOE Joint Genome Institute (JGI-PGF)"/>
            <person name="Lucas S."/>
            <person name="Copeland A."/>
            <person name="Lapidus A."/>
            <person name="Glavina del Rio T."/>
            <person name="Tice H."/>
            <person name="Bruce D."/>
            <person name="Goodwin L."/>
            <person name="Pitluck S."/>
            <person name="Larimer F."/>
            <person name="Land M.L."/>
            <person name="Mouttaki H."/>
            <person name="He Z."/>
            <person name="Zhou J."/>
            <person name="Hemme C.L."/>
        </authorList>
    </citation>
    <scope>NUCLEOTIDE SEQUENCE [LARGE SCALE GENOMIC DNA]</scope>
    <source>
        <strain evidence="2">DSM 2782</strain>
    </source>
</reference>
<name>F1TE17_9FIRM</name>
<dbReference type="RefSeq" id="WP_004619974.1">
    <property type="nucleotide sequence ID" value="NZ_ACXX02000008.1"/>
</dbReference>
<reference evidence="2" key="2">
    <citation type="submission" date="2011-01" db="EMBL/GenBank/DDBJ databases">
        <title>The Non-contiguous Finished genome of Clostridium papyrosolvens.</title>
        <authorList>
            <person name="Lucas S."/>
            <person name="Copeland A."/>
            <person name="Lapidus A."/>
            <person name="Cheng J.-F."/>
            <person name="Goodwin L."/>
            <person name="Pitluck S."/>
            <person name="Misra M."/>
            <person name="Chertkov O."/>
            <person name="Detter J.C."/>
            <person name="Han C."/>
            <person name="Tapia R."/>
            <person name="Land M."/>
            <person name="Hauser L."/>
            <person name="Kyrpides N."/>
            <person name="Ivanova N."/>
            <person name="Pagani I."/>
            <person name="Mouttaki H."/>
            <person name="He Z."/>
            <person name="Zhou J."/>
            <person name="Hemme C.L."/>
            <person name="Woyke T."/>
        </authorList>
    </citation>
    <scope>NUCLEOTIDE SEQUENCE [LARGE SCALE GENOMIC DNA]</scope>
    <source>
        <strain evidence="2">DSM 2782</strain>
    </source>
</reference>
<dbReference type="Pfam" id="PF11167">
    <property type="entry name" value="DUF2953"/>
    <property type="match status" value="1"/>
</dbReference>